<accession>A0AAV4T2H7</accession>
<dbReference type="EMBL" id="BPLQ01008687">
    <property type="protein sequence ID" value="GIY38892.1"/>
    <property type="molecule type" value="Genomic_DNA"/>
</dbReference>
<protein>
    <submittedName>
        <fullName evidence="1">Uncharacterized protein</fullName>
    </submittedName>
</protein>
<organism evidence="1 2">
    <name type="scientific">Caerostris darwini</name>
    <dbReference type="NCBI Taxonomy" id="1538125"/>
    <lineage>
        <taxon>Eukaryota</taxon>
        <taxon>Metazoa</taxon>
        <taxon>Ecdysozoa</taxon>
        <taxon>Arthropoda</taxon>
        <taxon>Chelicerata</taxon>
        <taxon>Arachnida</taxon>
        <taxon>Araneae</taxon>
        <taxon>Araneomorphae</taxon>
        <taxon>Entelegynae</taxon>
        <taxon>Araneoidea</taxon>
        <taxon>Araneidae</taxon>
        <taxon>Caerostris</taxon>
    </lineage>
</organism>
<proteinExistence type="predicted"/>
<dbReference type="AlphaFoldDB" id="A0AAV4T2H7"/>
<name>A0AAV4T2H7_9ARAC</name>
<dbReference type="Proteomes" id="UP001054837">
    <property type="component" value="Unassembled WGS sequence"/>
</dbReference>
<keyword evidence="2" id="KW-1185">Reference proteome</keyword>
<sequence length="97" mass="10925">MSSPKRDDKSTKNKEGGEGWNVSFRLFINFKVVSFYRLLAAVGDAFNAFCDLASFLAWKDRPRPRDLLAPGGAGRHYLPIAFIEDKVFGRNFGSDIH</sequence>
<reference evidence="1 2" key="1">
    <citation type="submission" date="2021-06" db="EMBL/GenBank/DDBJ databases">
        <title>Caerostris darwini draft genome.</title>
        <authorList>
            <person name="Kono N."/>
            <person name="Arakawa K."/>
        </authorList>
    </citation>
    <scope>NUCLEOTIDE SEQUENCE [LARGE SCALE GENOMIC DNA]</scope>
</reference>
<evidence type="ECO:0000313" key="2">
    <source>
        <dbReference type="Proteomes" id="UP001054837"/>
    </source>
</evidence>
<evidence type="ECO:0000313" key="1">
    <source>
        <dbReference type="EMBL" id="GIY38892.1"/>
    </source>
</evidence>
<comment type="caution">
    <text evidence="1">The sequence shown here is derived from an EMBL/GenBank/DDBJ whole genome shotgun (WGS) entry which is preliminary data.</text>
</comment>
<gene>
    <name evidence="1" type="ORF">CDAR_103961</name>
</gene>